<keyword evidence="9" id="KW-0833">Ubl conjugation pathway</keyword>
<comment type="catalytic activity">
    <reaction evidence="16">
        <text>[E2 ubiquitin-conjugating enzyme]-S-ubiquitinyl-L-cysteine + [acceptor protein]-L-cysteine = [E2 ubiquitin-conjugating enzyme]-L-cysteine + [acceptor protein]-S-ubiquitinyl-L-cysteine.</text>
        <dbReference type="EC" id="2.3.2.36"/>
    </reaction>
</comment>
<dbReference type="PANTHER" id="PTHR48178">
    <property type="entry name" value="PEROXISOME BIOGENESIS FACTOR 2"/>
    <property type="match status" value="1"/>
</dbReference>
<comment type="similarity">
    <text evidence="3">Belongs to the pex2/pex10/pex12 family.</text>
</comment>
<dbReference type="EMBL" id="CP119877">
    <property type="protein sequence ID" value="WFD33660.1"/>
    <property type="molecule type" value="Genomic_DNA"/>
</dbReference>
<feature type="compositionally biased region" description="Basic residues" evidence="18">
    <location>
        <begin position="356"/>
        <end position="367"/>
    </location>
</feature>
<evidence type="ECO:0000256" key="3">
    <source>
        <dbReference type="ARBA" id="ARBA00008704"/>
    </source>
</evidence>
<evidence type="ECO:0000256" key="10">
    <source>
        <dbReference type="ARBA" id="ARBA00022833"/>
    </source>
</evidence>
<accession>A0AAF0J537</accession>
<proteinExistence type="inferred from homology"/>
<evidence type="ECO:0000256" key="12">
    <source>
        <dbReference type="ARBA" id="ARBA00022989"/>
    </source>
</evidence>
<dbReference type="GO" id="GO:0016567">
    <property type="term" value="P:protein ubiquitination"/>
    <property type="evidence" value="ECO:0007669"/>
    <property type="project" value="UniProtKB-ARBA"/>
</dbReference>
<feature type="region of interest" description="Disordered" evidence="18">
    <location>
        <begin position="334"/>
        <end position="414"/>
    </location>
</feature>
<dbReference type="AlphaFoldDB" id="A0AAF0J537"/>
<evidence type="ECO:0000256" key="16">
    <source>
        <dbReference type="ARBA" id="ARBA00034438"/>
    </source>
</evidence>
<dbReference type="InterPro" id="IPR025654">
    <property type="entry name" value="PEX2/10"/>
</dbReference>
<evidence type="ECO:0000313" key="20">
    <source>
        <dbReference type="EMBL" id="WFD33660.1"/>
    </source>
</evidence>
<keyword evidence="21" id="KW-1185">Reference proteome</keyword>
<keyword evidence="13" id="KW-0472">Membrane</keyword>
<evidence type="ECO:0000256" key="17">
    <source>
        <dbReference type="ARBA" id="ARBA00034523"/>
    </source>
</evidence>
<keyword evidence="12" id="KW-1133">Transmembrane helix</keyword>
<sequence length="492" mass="55886">MTHDHRVPRFFEEAYARAAPQIANIRTQLPKFSSPPLRVHRVSQLDADLLDQELAELLAEPVRSALSAVRPNFETSMEPELYLALRLILFKFSVYDHAATYGAMLQNLRYRNEWAHQKGLQSTARDMPLAPIQLALYPLLTIVVPYAYKRTKMYMSKNAFADAPSDSQEYFIWNTLEHSMKAWNVLSLVNFCLFLWNGKYRTIADRVLGMRLTYASRALSRNVSFEFLNRQLVWNAFTEFLLFLLPLIKPNRLIRRLTRLPTHPVVLGSIYNALPQKLANRVGLIKGDDGVVALRTSARARPVQRGRYWKLPLECCALCFQRLEREAGVDVDVRPVEKKPRPRSKALSIPSANPLHPKKGLIARRKRRTEDAKRSMQSKEAQHDHGASDEAEAEAEAELELEAESEKPEHVERPSLLAASPNGIKYLDALANVPYATVPCADKGNGCTYCYYCIASQLLGENAEDDIQDGGWECIRCGERVTSAARVEMEDD</sequence>
<evidence type="ECO:0000256" key="5">
    <source>
        <dbReference type="ARBA" id="ARBA00022679"/>
    </source>
</evidence>
<gene>
    <name evidence="20" type="primary">PEX2</name>
    <name evidence="20" type="ORF">MCUN1_000473</name>
</gene>
<comment type="pathway">
    <text evidence="2">Protein modification; protein ubiquitination.</text>
</comment>
<keyword evidence="5" id="KW-0808">Transferase</keyword>
<evidence type="ECO:0000256" key="8">
    <source>
        <dbReference type="ARBA" id="ARBA00022771"/>
    </source>
</evidence>
<feature type="compositionally biased region" description="Acidic residues" evidence="18">
    <location>
        <begin position="389"/>
        <end position="403"/>
    </location>
</feature>
<dbReference type="GO" id="GO:0016562">
    <property type="term" value="P:protein import into peroxisome matrix, receptor recycling"/>
    <property type="evidence" value="ECO:0007669"/>
    <property type="project" value="UniProtKB-ARBA"/>
</dbReference>
<feature type="compositionally biased region" description="Basic and acidic residues" evidence="18">
    <location>
        <begin position="404"/>
        <end position="413"/>
    </location>
</feature>
<dbReference type="EC" id="2.3.2.36" evidence="17"/>
<dbReference type="GO" id="GO:0008270">
    <property type="term" value="F:zinc ion binding"/>
    <property type="evidence" value="ECO:0007669"/>
    <property type="project" value="UniProtKB-KW"/>
</dbReference>
<evidence type="ECO:0000256" key="15">
    <source>
        <dbReference type="ARBA" id="ARBA00032511"/>
    </source>
</evidence>
<organism evidence="20 21">
    <name type="scientific">Malassezia cuniculi</name>
    <dbReference type="NCBI Taxonomy" id="948313"/>
    <lineage>
        <taxon>Eukaryota</taxon>
        <taxon>Fungi</taxon>
        <taxon>Dikarya</taxon>
        <taxon>Basidiomycota</taxon>
        <taxon>Ustilaginomycotina</taxon>
        <taxon>Malasseziomycetes</taxon>
        <taxon>Malasseziales</taxon>
        <taxon>Malasseziaceae</taxon>
        <taxon>Malassezia</taxon>
    </lineage>
</organism>
<protein>
    <recommendedName>
        <fullName evidence="17">RING-type E3 ubiquitin transferase (cysteine targeting)</fullName>
        <ecNumber evidence="17">2.3.2.36</ecNumber>
    </recommendedName>
    <alternativeName>
        <fullName evidence="15">Peroxin-2</fullName>
    </alternativeName>
</protein>
<keyword evidence="6" id="KW-0812">Transmembrane</keyword>
<name>A0AAF0J537_9BASI</name>
<evidence type="ECO:0000256" key="9">
    <source>
        <dbReference type="ARBA" id="ARBA00022786"/>
    </source>
</evidence>
<dbReference type="PANTHER" id="PTHR48178:SF1">
    <property type="entry name" value="PEROXISOME BIOGENESIS FACTOR 2"/>
    <property type="match status" value="1"/>
</dbReference>
<comment type="subcellular location">
    <subcellularLocation>
        <location evidence="1">Peroxisome membrane</location>
        <topology evidence="1">Multi-pass membrane protein</topology>
    </subcellularLocation>
</comment>
<dbReference type="Proteomes" id="UP001219933">
    <property type="component" value="Chromosome 1"/>
</dbReference>
<keyword evidence="14" id="KW-0576">Peroxisome</keyword>
<dbReference type="GO" id="GO:0061630">
    <property type="term" value="F:ubiquitin protein ligase activity"/>
    <property type="evidence" value="ECO:0007669"/>
    <property type="project" value="UniProtKB-EC"/>
</dbReference>
<keyword evidence="11" id="KW-0653">Protein transport</keyword>
<evidence type="ECO:0000256" key="2">
    <source>
        <dbReference type="ARBA" id="ARBA00004906"/>
    </source>
</evidence>
<evidence type="ECO:0000259" key="19">
    <source>
        <dbReference type="Pfam" id="PF04757"/>
    </source>
</evidence>
<evidence type="ECO:0000313" key="21">
    <source>
        <dbReference type="Proteomes" id="UP001219933"/>
    </source>
</evidence>
<evidence type="ECO:0000256" key="4">
    <source>
        <dbReference type="ARBA" id="ARBA00022448"/>
    </source>
</evidence>
<evidence type="ECO:0000256" key="18">
    <source>
        <dbReference type="SAM" id="MobiDB-lite"/>
    </source>
</evidence>
<evidence type="ECO:0000256" key="11">
    <source>
        <dbReference type="ARBA" id="ARBA00022927"/>
    </source>
</evidence>
<keyword evidence="10" id="KW-0862">Zinc</keyword>
<evidence type="ECO:0000256" key="14">
    <source>
        <dbReference type="ARBA" id="ARBA00023140"/>
    </source>
</evidence>
<dbReference type="Pfam" id="PF04757">
    <property type="entry name" value="Pex2_Pex12"/>
    <property type="match status" value="1"/>
</dbReference>
<dbReference type="GO" id="GO:0005778">
    <property type="term" value="C:peroxisomal membrane"/>
    <property type="evidence" value="ECO:0007669"/>
    <property type="project" value="UniProtKB-SubCell"/>
</dbReference>
<keyword evidence="4" id="KW-0813">Transport</keyword>
<feature type="domain" description="Pex N-terminal" evidence="19">
    <location>
        <begin position="51"/>
        <end position="258"/>
    </location>
</feature>
<keyword evidence="7" id="KW-0479">Metal-binding</keyword>
<keyword evidence="8" id="KW-0863">Zinc-finger</keyword>
<dbReference type="InterPro" id="IPR006845">
    <property type="entry name" value="Pex_N"/>
</dbReference>
<evidence type="ECO:0000256" key="6">
    <source>
        <dbReference type="ARBA" id="ARBA00022692"/>
    </source>
</evidence>
<evidence type="ECO:0000256" key="1">
    <source>
        <dbReference type="ARBA" id="ARBA00004585"/>
    </source>
</evidence>
<evidence type="ECO:0000256" key="7">
    <source>
        <dbReference type="ARBA" id="ARBA00022723"/>
    </source>
</evidence>
<reference evidence="20" key="1">
    <citation type="submission" date="2023-03" db="EMBL/GenBank/DDBJ databases">
        <title>Mating type loci evolution in Malassezia.</title>
        <authorList>
            <person name="Coelho M.A."/>
        </authorList>
    </citation>
    <scope>NUCLEOTIDE SEQUENCE</scope>
    <source>
        <strain evidence="20">CBS 11721</strain>
    </source>
</reference>
<evidence type="ECO:0000256" key="13">
    <source>
        <dbReference type="ARBA" id="ARBA00023136"/>
    </source>
</evidence>